<organism evidence="2 3">
    <name type="scientific">Pseudanabaena frigida</name>
    <dbReference type="NCBI Taxonomy" id="945775"/>
    <lineage>
        <taxon>Bacteria</taxon>
        <taxon>Bacillati</taxon>
        <taxon>Cyanobacteriota</taxon>
        <taxon>Cyanophyceae</taxon>
        <taxon>Pseudanabaenales</taxon>
        <taxon>Pseudanabaenaceae</taxon>
        <taxon>Pseudanabaena</taxon>
    </lineage>
</organism>
<accession>A0A2W4W9A2</accession>
<comment type="caution">
    <text evidence="2">The sequence shown here is derived from an EMBL/GenBank/DDBJ whole genome shotgun (WGS) entry which is preliminary data.</text>
</comment>
<dbReference type="AlphaFoldDB" id="A0A2W4W9A2"/>
<gene>
    <name evidence="2" type="ORF">DCF19_13170</name>
</gene>
<dbReference type="Proteomes" id="UP000249467">
    <property type="component" value="Unassembled WGS sequence"/>
</dbReference>
<feature type="region of interest" description="Disordered" evidence="1">
    <location>
        <begin position="70"/>
        <end position="92"/>
    </location>
</feature>
<evidence type="ECO:0000313" key="3">
    <source>
        <dbReference type="Proteomes" id="UP000249467"/>
    </source>
</evidence>
<protein>
    <submittedName>
        <fullName evidence="2">Uncharacterized protein</fullName>
    </submittedName>
</protein>
<proteinExistence type="predicted"/>
<evidence type="ECO:0000313" key="2">
    <source>
        <dbReference type="EMBL" id="PZO39837.1"/>
    </source>
</evidence>
<feature type="compositionally biased region" description="Polar residues" evidence="1">
    <location>
        <begin position="73"/>
        <end position="91"/>
    </location>
</feature>
<dbReference type="EMBL" id="QBML01000016">
    <property type="protein sequence ID" value="PZO39837.1"/>
    <property type="molecule type" value="Genomic_DNA"/>
</dbReference>
<feature type="region of interest" description="Disordered" evidence="1">
    <location>
        <begin position="1"/>
        <end position="20"/>
    </location>
</feature>
<reference evidence="2 3" key="1">
    <citation type="submission" date="2018-04" db="EMBL/GenBank/DDBJ databases">
        <authorList>
            <person name="Go L.Y."/>
            <person name="Mitchell J.A."/>
        </authorList>
    </citation>
    <scope>NUCLEOTIDE SEQUENCE [LARGE SCALE GENOMIC DNA]</scope>
    <source>
        <strain evidence="2">ULC066bin1</strain>
    </source>
</reference>
<sequence>MALFGLFGKKDKKDESENKGSAYFLDEDSAKTFGNIDYMRTPKAVKKTFPTVNGVKGAEITEIVSATEKIEGSETNITSNKPTESTSQSTFEPKKLNTRVDSSMDIFLNMAKDIKKK</sequence>
<evidence type="ECO:0000256" key="1">
    <source>
        <dbReference type="SAM" id="MobiDB-lite"/>
    </source>
</evidence>
<feature type="compositionally biased region" description="Basic and acidic residues" evidence="1">
    <location>
        <begin position="8"/>
        <end position="18"/>
    </location>
</feature>
<name>A0A2W4W9A2_9CYAN</name>
<reference evidence="2 3" key="2">
    <citation type="submission" date="2018-06" db="EMBL/GenBank/DDBJ databases">
        <title>Metagenomic assembly of (sub)arctic Cyanobacteria and their associated microbiome from non-axenic cultures.</title>
        <authorList>
            <person name="Baurain D."/>
        </authorList>
    </citation>
    <scope>NUCLEOTIDE SEQUENCE [LARGE SCALE GENOMIC DNA]</scope>
    <source>
        <strain evidence="2">ULC066bin1</strain>
    </source>
</reference>